<dbReference type="GO" id="GO:0004040">
    <property type="term" value="F:amidase activity"/>
    <property type="evidence" value="ECO:0007669"/>
    <property type="project" value="InterPro"/>
</dbReference>
<dbReference type="InterPro" id="IPR002901">
    <property type="entry name" value="MGlyc_endo_b_GlcNAc-like_dom"/>
</dbReference>
<feature type="domain" description="Mannosyl-glycoprotein endo-beta-N-acetylglucosamidase-like" evidence="2">
    <location>
        <begin position="3"/>
        <end position="140"/>
    </location>
</feature>
<dbReference type="AlphaFoldDB" id="A0A1E8PP88"/>
<dbReference type="Pfam" id="PF01832">
    <property type="entry name" value="Glucosaminidase"/>
    <property type="match status" value="1"/>
</dbReference>
<sequence>MADINNFVSSNLQAAQLAAAQLGTDPAHVLGQWGLETGWGKSVIPGSNNLGNVKSTNGKGVRAVDNQLGTSSTYAAYDTPADGAQAYADLLQNQRYRGAHGTGGNPVAFINGIVNGGYAEDQHYAGKLNAAIQTVKNSSNVPTLSDMRQQLANQVTEDYARGIDTGTIIQGLMKTKLAGADIMAALRKGTDPERILSVIGGEPLAQFKATDPGERVKAQSFTTNLAQGASNAVSDMRSGVQQLANRAIGDTAMLKHLQDQQAKAEADPARQALGDTVGGKVGSGGVKALPYVAAGLLAPEGLVPALLANGAVGAVSGALTPTTGDGQILKNMATEGALGAVGGGIGYAAGKGLAAITSKTIGGDAAATARLAEAQAQGLPTTVAGVNGPNGFWRNIAELMPQNGKVIRSQAQAEGAVAGKVAEGMGLKDYAGVIDTNMLNAARPGIKQALNDATNVKITLPQSMKADLDALLKSGTNPLTEGIANNSVVRTAIGNLNKAIDSGLPVAGADVQGLASELKSFLYSQGTTHSEKQLASNVIDKINASLTSNMTPEQLSAFKAANDQWRNLLAVQKMVKASNDTGVVTPRQMLQAAKTGSLSNAFLKGDAPYQDLAGVASDLYGPSGGHGLGSVIGKAIGGHGLDATALLVHPSPITLLGIGTKRIASRLLASAATSQNPTMIRMLTGAGGKPLDPALASVIAKALGATTAGIAGSLDD</sequence>
<comment type="caution">
    <text evidence="3">The sequence shown here is derived from an EMBL/GenBank/DDBJ whole genome shotgun (WGS) entry which is preliminary data.</text>
</comment>
<evidence type="ECO:0000313" key="3">
    <source>
        <dbReference type="EMBL" id="OFJ48093.1"/>
    </source>
</evidence>
<dbReference type="EMBL" id="MAQB02000001">
    <property type="protein sequence ID" value="OFJ48093.1"/>
    <property type="molecule type" value="Genomic_DNA"/>
</dbReference>
<evidence type="ECO:0000313" key="4">
    <source>
        <dbReference type="Proteomes" id="UP000092634"/>
    </source>
</evidence>
<gene>
    <name evidence="3" type="ORF">BA896_002985</name>
</gene>
<keyword evidence="1" id="KW-0378">Hydrolase</keyword>
<dbReference type="InterPro" id="IPR051056">
    <property type="entry name" value="Glycosyl_Hydrolase_73"/>
</dbReference>
<accession>A0A1E8PP88</accession>
<evidence type="ECO:0000259" key="2">
    <source>
        <dbReference type="SMART" id="SM00047"/>
    </source>
</evidence>
<dbReference type="Proteomes" id="UP000092634">
    <property type="component" value="Unassembled WGS sequence"/>
</dbReference>
<reference evidence="3 4" key="1">
    <citation type="submission" date="2016-10" db="EMBL/GenBank/DDBJ databases">
        <title>Updated version of Genome Assembly of Janthinobacterium lividum ERGS5:01.</title>
        <authorList>
            <person name="Kumar R."/>
            <person name="Acharya V."/>
            <person name="Singh D."/>
        </authorList>
    </citation>
    <scope>NUCLEOTIDE SEQUENCE [LARGE SCALE GENOMIC DNA]</scope>
    <source>
        <strain evidence="3 4">ERGS5:01</strain>
    </source>
</reference>
<organism evidence="3 4">
    <name type="scientific">Janthinobacterium lividum</name>
    <dbReference type="NCBI Taxonomy" id="29581"/>
    <lineage>
        <taxon>Bacteria</taxon>
        <taxon>Pseudomonadati</taxon>
        <taxon>Pseudomonadota</taxon>
        <taxon>Betaproteobacteria</taxon>
        <taxon>Burkholderiales</taxon>
        <taxon>Oxalobacteraceae</taxon>
        <taxon>Janthinobacterium</taxon>
    </lineage>
</organism>
<protein>
    <recommendedName>
        <fullName evidence="2">Mannosyl-glycoprotein endo-beta-N-acetylglucosamidase-like domain-containing protein</fullName>
    </recommendedName>
</protein>
<dbReference type="SMART" id="SM00047">
    <property type="entry name" value="LYZ2"/>
    <property type="match status" value="1"/>
</dbReference>
<name>A0A1E8PP88_9BURK</name>
<dbReference type="PANTHER" id="PTHR33308:SF9">
    <property type="entry name" value="PEPTIDOGLYCAN HYDROLASE FLGJ"/>
    <property type="match status" value="1"/>
</dbReference>
<evidence type="ECO:0000256" key="1">
    <source>
        <dbReference type="ARBA" id="ARBA00022801"/>
    </source>
</evidence>
<proteinExistence type="predicted"/>
<dbReference type="Gene3D" id="1.10.530.10">
    <property type="match status" value="1"/>
</dbReference>
<dbReference type="PANTHER" id="PTHR33308">
    <property type="entry name" value="PEPTIDOGLYCAN HYDROLASE FLGJ"/>
    <property type="match status" value="1"/>
</dbReference>